<feature type="compositionally biased region" description="Low complexity" evidence="6">
    <location>
        <begin position="854"/>
        <end position="866"/>
    </location>
</feature>
<feature type="region of interest" description="Disordered" evidence="6">
    <location>
        <begin position="847"/>
        <end position="866"/>
    </location>
</feature>
<evidence type="ECO:0000259" key="7">
    <source>
        <dbReference type="PROSITE" id="PS50252"/>
    </source>
</evidence>
<evidence type="ECO:0000256" key="2">
    <source>
        <dbReference type="ARBA" id="ARBA00023015"/>
    </source>
</evidence>
<dbReference type="Gene3D" id="2.60.40.820">
    <property type="entry name" value="Transcription factor, T-box"/>
    <property type="match status" value="1"/>
</dbReference>
<dbReference type="GO" id="GO:0005634">
    <property type="term" value="C:nucleus"/>
    <property type="evidence" value="ECO:0007669"/>
    <property type="project" value="UniProtKB-SubCell"/>
</dbReference>
<dbReference type="PROSITE" id="PS50252">
    <property type="entry name" value="TBOX_3"/>
    <property type="match status" value="1"/>
</dbReference>
<dbReference type="CDD" id="cd20683">
    <property type="entry name" value="T-box_Fungi_incertae_sedis"/>
    <property type="match status" value="1"/>
</dbReference>
<protein>
    <recommendedName>
        <fullName evidence="7">T-box domain-containing protein</fullName>
    </recommendedName>
</protein>
<dbReference type="OrthoDB" id="7442607at2759"/>
<keyword evidence="9" id="KW-1185">Reference proteome</keyword>
<comment type="subcellular location">
    <subcellularLocation>
        <location evidence="1">Nucleus</location>
    </subcellularLocation>
</comment>
<organism evidence="8 9">
    <name type="scientific">Anaeromyces robustus</name>
    <dbReference type="NCBI Taxonomy" id="1754192"/>
    <lineage>
        <taxon>Eukaryota</taxon>
        <taxon>Fungi</taxon>
        <taxon>Fungi incertae sedis</taxon>
        <taxon>Chytridiomycota</taxon>
        <taxon>Chytridiomycota incertae sedis</taxon>
        <taxon>Neocallimastigomycetes</taxon>
        <taxon>Neocallimastigales</taxon>
        <taxon>Neocallimastigaceae</taxon>
        <taxon>Anaeromyces</taxon>
    </lineage>
</organism>
<dbReference type="GO" id="GO:0045893">
    <property type="term" value="P:positive regulation of DNA-templated transcription"/>
    <property type="evidence" value="ECO:0007669"/>
    <property type="project" value="InterPro"/>
</dbReference>
<dbReference type="STRING" id="1754192.A0A1Y1X8L1"/>
<feature type="region of interest" description="Disordered" evidence="6">
    <location>
        <begin position="785"/>
        <end position="818"/>
    </location>
</feature>
<dbReference type="Pfam" id="PF00907">
    <property type="entry name" value="T-box"/>
    <property type="match status" value="1"/>
</dbReference>
<evidence type="ECO:0000313" key="8">
    <source>
        <dbReference type="EMBL" id="ORX82062.1"/>
    </source>
</evidence>
<dbReference type="PANTHER" id="PTHR11267:SF181">
    <property type="entry name" value="OPTOMOTOR-BLIND PROTEIN"/>
    <property type="match status" value="1"/>
</dbReference>
<dbReference type="PANTHER" id="PTHR11267">
    <property type="entry name" value="T-BOX PROTEIN-RELATED"/>
    <property type="match status" value="1"/>
</dbReference>
<feature type="domain" description="T-box" evidence="7">
    <location>
        <begin position="912"/>
        <end position="1134"/>
    </location>
</feature>
<dbReference type="PROSITE" id="PS01264">
    <property type="entry name" value="TBOX_2"/>
    <property type="match status" value="1"/>
</dbReference>
<evidence type="ECO:0000256" key="3">
    <source>
        <dbReference type="ARBA" id="ARBA00023125"/>
    </source>
</evidence>
<comment type="caution">
    <text evidence="8">The sequence shown here is derived from an EMBL/GenBank/DDBJ whole genome shotgun (WGS) entry which is preliminary data.</text>
</comment>
<reference evidence="8 9" key="1">
    <citation type="submission" date="2016-08" db="EMBL/GenBank/DDBJ databases">
        <title>A Parts List for Fungal Cellulosomes Revealed by Comparative Genomics.</title>
        <authorList>
            <consortium name="DOE Joint Genome Institute"/>
            <person name="Haitjema C.H."/>
            <person name="Gilmore S.P."/>
            <person name="Henske J.K."/>
            <person name="Solomon K.V."/>
            <person name="De Groot R."/>
            <person name="Kuo A."/>
            <person name="Mondo S.J."/>
            <person name="Salamov A.A."/>
            <person name="Labutti K."/>
            <person name="Zhao Z."/>
            <person name="Chiniquy J."/>
            <person name="Barry K."/>
            <person name="Brewer H.M."/>
            <person name="Purvine S.O."/>
            <person name="Wright A.T."/>
            <person name="Boxma B."/>
            <person name="Van Alen T."/>
            <person name="Hackstein J.H."/>
            <person name="Baker S.E."/>
            <person name="Grigoriev I.V."/>
            <person name="O'Malley M.A."/>
        </authorList>
    </citation>
    <scope>NUCLEOTIDE SEQUENCE [LARGE SCALE GENOMIC DNA]</scope>
    <source>
        <strain evidence="8 9">S4</strain>
    </source>
</reference>
<evidence type="ECO:0000256" key="1">
    <source>
        <dbReference type="ARBA" id="ARBA00004123"/>
    </source>
</evidence>
<evidence type="ECO:0000256" key="5">
    <source>
        <dbReference type="ARBA" id="ARBA00023242"/>
    </source>
</evidence>
<sequence length="1407" mass="163992">MLLKNKRADNNLIDFTNLSESNNNNSNNFSLSKKNSFLKEKNKTNYDLKNLNSMNYENNFFPIFTENDETMNESLKKKYDKENKSPFLKPIFMESNKKEHLNVLENEKMDEKNIININHFNIENKLENTYESPVNNITENKHEKNLICQNERNLLSNDTKTNKLNIKNDFEHEMIISPIISFKDNSSINSNNEIKAIPMNINNRPLTLNENTLIRQNFDNKTTENKEINDLMDNINDNFFEDIFPFDFLQYQDNSQNEPINNTDSICNCNSNNLSYYPIEHEYDKLQSNKSSTSSQNILNYKLLNEISNNPNSQLINDPLSNNFNQNYIAPFNISPSNNISLSNINLTNMNHKNSTYPINLKINSTTINNSLNSLLAPTILWNANTSQNINNNYLSGNQNQNNLLSNSFLNQNSINENFTSYLKDNNSNIQTLFEDNNNNHISNNNILSTLNSSNEINFLPSNEINYPSSSNFLKNSNCSFNTLNSNNQLNFTSNTDNNISLNSNYLFQKQTPLYNHSFTNPSKLLSSNISTDPFLNIDLINKSTLDSFSYPYNYDLKSNNFLKLNDNIYIDEKNDPNNFLDQDLKDFMNIYDTSYNNPILLNTPSLILNNNDNNNYDNKNEYNNNTGPIFNENRIENKKYNNKITNDNNDILYDNSEDNIVFSEKDSNNIMLNYKKYLNKKQLHKVNKLKKERIRNRLKKRKHFKREILKNSSSCQSLLNFENKEKENSEKFSSLSDSIFSLSSPSLMKNEIESDYIKEFSSSVKSLSSISSLSNSKQLIFDSNNNNTSNYENNCNSNTNNYNNINNNNNINSNNNNEIKSKPEFKLNGDDLMDIFENYDIKSIGKNKDNDENSSNENDNNNYISSNNNKYIKNYNIKNNTCLNLNLKMNSSIINSNDIIKDTSSPFVIVLEDADLWKKFNSVINEMIITKSGRCLFPILRFQPINLEPKCQYSFAIDIIQASPYKYKYRDKKWISGDVKFFAPPTQKKEYYHPDSPQTGHFWMTHGISFSKIKLTNHIKNISEGISTKKSDMLEEYNDDIITDKKHDSHSKRNSTKFNIINSIAKLPENHFYLSSFFMYEPCLYLIRHENNKKYISTITFQETKFLAVTHYQNEKVNQLKKNYNPHAKGFKDDIYKTKKRNIYKNKKRNNNDENNSKEAFNIDNIIINPSQNNKINYHDKNINDNNLPTCMSTKLECLNSNEKIDKDKDKKLYHKLTRKKKLLKKKYKLNKEKSKNTFSNYVDLNFDLKNINYSSKFSENINTNIYDELNRNNNENAENSNNKNNNINNIDNNDENINNNNTSIANTSNITANETTFNTLNSNINYNHNNTNNNYISNDQQYITDNNYSYINKKMNINNTFSINQDNTFTLINNTKKKGNNLSSKNLLLNIKNYSPKFLNNNSNV</sequence>
<dbReference type="GO" id="GO:0000978">
    <property type="term" value="F:RNA polymerase II cis-regulatory region sequence-specific DNA binding"/>
    <property type="evidence" value="ECO:0007669"/>
    <property type="project" value="InterPro"/>
</dbReference>
<evidence type="ECO:0000256" key="6">
    <source>
        <dbReference type="SAM" id="MobiDB-lite"/>
    </source>
</evidence>
<dbReference type="InterPro" id="IPR018186">
    <property type="entry name" value="TF_T-box_CS"/>
</dbReference>
<keyword evidence="2" id="KW-0805">Transcription regulation</keyword>
<dbReference type="PRINTS" id="PR00937">
    <property type="entry name" value="TBOX"/>
</dbReference>
<dbReference type="InterPro" id="IPR036960">
    <property type="entry name" value="T-box_sf"/>
</dbReference>
<keyword evidence="5" id="KW-0539">Nucleus</keyword>
<reference evidence="8 9" key="2">
    <citation type="submission" date="2016-08" db="EMBL/GenBank/DDBJ databases">
        <title>Pervasive Adenine N6-methylation of Active Genes in Fungi.</title>
        <authorList>
            <consortium name="DOE Joint Genome Institute"/>
            <person name="Mondo S.J."/>
            <person name="Dannebaum R.O."/>
            <person name="Kuo R.C."/>
            <person name="Labutti K."/>
            <person name="Haridas S."/>
            <person name="Kuo A."/>
            <person name="Salamov A."/>
            <person name="Ahrendt S.R."/>
            <person name="Lipzen A."/>
            <person name="Sullivan W."/>
            <person name="Andreopoulos W.B."/>
            <person name="Clum A."/>
            <person name="Lindquist E."/>
            <person name="Daum C."/>
            <person name="Ramamoorthy G.K."/>
            <person name="Gryganskyi A."/>
            <person name="Culley D."/>
            <person name="Magnuson J.K."/>
            <person name="James T.Y."/>
            <person name="O'Malley M.A."/>
            <person name="Stajich J.E."/>
            <person name="Spatafora J.W."/>
            <person name="Visel A."/>
            <person name="Grigoriev I.V."/>
        </authorList>
    </citation>
    <scope>NUCLEOTIDE SEQUENCE [LARGE SCALE GENOMIC DNA]</scope>
    <source>
        <strain evidence="8 9">S4</strain>
    </source>
</reference>
<dbReference type="InterPro" id="IPR001699">
    <property type="entry name" value="TF_T-box"/>
</dbReference>
<dbReference type="EMBL" id="MCFG01000104">
    <property type="protein sequence ID" value="ORX82062.1"/>
    <property type="molecule type" value="Genomic_DNA"/>
</dbReference>
<dbReference type="GO" id="GO:0000785">
    <property type="term" value="C:chromatin"/>
    <property type="evidence" value="ECO:0007669"/>
    <property type="project" value="TreeGrafter"/>
</dbReference>
<evidence type="ECO:0000313" key="9">
    <source>
        <dbReference type="Proteomes" id="UP000193944"/>
    </source>
</evidence>
<name>A0A1Y1X8L1_9FUNG</name>
<keyword evidence="4" id="KW-0804">Transcription</keyword>
<dbReference type="GO" id="GO:0000981">
    <property type="term" value="F:DNA-binding transcription factor activity, RNA polymerase II-specific"/>
    <property type="evidence" value="ECO:0007669"/>
    <property type="project" value="TreeGrafter"/>
</dbReference>
<gene>
    <name evidence="8" type="ORF">BCR32DRAFT_279223</name>
</gene>
<dbReference type="InterPro" id="IPR046360">
    <property type="entry name" value="T-box_DNA-bd"/>
</dbReference>
<evidence type="ECO:0000256" key="4">
    <source>
        <dbReference type="ARBA" id="ARBA00023163"/>
    </source>
</evidence>
<dbReference type="SUPFAM" id="SSF49417">
    <property type="entry name" value="p53-like transcription factors"/>
    <property type="match status" value="1"/>
</dbReference>
<dbReference type="Proteomes" id="UP000193944">
    <property type="component" value="Unassembled WGS sequence"/>
</dbReference>
<feature type="region of interest" description="Disordered" evidence="6">
    <location>
        <begin position="1274"/>
        <end position="1302"/>
    </location>
</feature>
<dbReference type="GO" id="GO:0001708">
    <property type="term" value="P:cell fate specification"/>
    <property type="evidence" value="ECO:0007669"/>
    <property type="project" value="TreeGrafter"/>
</dbReference>
<accession>A0A1Y1X8L1</accession>
<keyword evidence="3" id="KW-0238">DNA-binding</keyword>
<dbReference type="InterPro" id="IPR008967">
    <property type="entry name" value="p53-like_TF_DNA-bd_sf"/>
</dbReference>
<dbReference type="SMART" id="SM00425">
    <property type="entry name" value="TBOX"/>
    <property type="match status" value="1"/>
</dbReference>
<proteinExistence type="predicted"/>